<reference evidence="1 2" key="1">
    <citation type="submission" date="2012-10" db="EMBL/GenBank/DDBJ databases">
        <authorList>
            <person name="Harkins D.M."/>
            <person name="Durkin A.S."/>
            <person name="Brinkac L.M."/>
            <person name="Haft D.H."/>
            <person name="Selengut J.D."/>
            <person name="Sanka R."/>
            <person name="DePew J."/>
            <person name="Purushe J."/>
            <person name="Chanthongthip A."/>
            <person name="Lattana O."/>
            <person name="Phetsouvanh R."/>
            <person name="Newton P.N."/>
            <person name="Vinetz J.M."/>
            <person name="Sutton G.G."/>
            <person name="Nierman W.C."/>
            <person name="Fouts D.E."/>
        </authorList>
    </citation>
    <scope>NUCLEOTIDE SEQUENCE [LARGE SCALE GENOMIC DNA]</scope>
    <source>
        <strain evidence="1 2">UI 12758</strain>
    </source>
</reference>
<evidence type="ECO:0000313" key="1">
    <source>
        <dbReference type="EMBL" id="EKR55423.1"/>
    </source>
</evidence>
<name>A0A0E2D5Y8_LEPIR</name>
<sequence length="40" mass="4514">MITLSVGYSCIIVCSFILEFAPKPQKILHNGSLEIFNKMQ</sequence>
<protein>
    <submittedName>
        <fullName evidence="1">Uncharacterized protein</fullName>
    </submittedName>
</protein>
<dbReference type="Proteomes" id="UP000001340">
    <property type="component" value="Unassembled WGS sequence"/>
</dbReference>
<dbReference type="AlphaFoldDB" id="A0A0E2D5Y8"/>
<accession>A0A0E2D5Y8</accession>
<proteinExistence type="predicted"/>
<evidence type="ECO:0000313" key="2">
    <source>
        <dbReference type="Proteomes" id="UP000001340"/>
    </source>
</evidence>
<organism evidence="1 2">
    <name type="scientific">Leptospira interrogans str. UI 12758</name>
    <dbReference type="NCBI Taxonomy" id="1049938"/>
    <lineage>
        <taxon>Bacteria</taxon>
        <taxon>Pseudomonadati</taxon>
        <taxon>Spirochaetota</taxon>
        <taxon>Spirochaetia</taxon>
        <taxon>Leptospirales</taxon>
        <taxon>Leptospiraceae</taxon>
        <taxon>Leptospira</taxon>
    </lineage>
</organism>
<gene>
    <name evidence="1" type="ORF">LEP1GSC105_0987</name>
</gene>
<comment type="caution">
    <text evidence="1">The sequence shown here is derived from an EMBL/GenBank/DDBJ whole genome shotgun (WGS) entry which is preliminary data.</text>
</comment>
<dbReference type="EMBL" id="AHNR02000029">
    <property type="protein sequence ID" value="EKR55423.1"/>
    <property type="molecule type" value="Genomic_DNA"/>
</dbReference>